<dbReference type="RefSeq" id="WP_042682690.1">
    <property type="nucleotide sequence ID" value="NZ_CABKTM010000049.1"/>
</dbReference>
<sequence length="485" mass="54519">MSRILEKITPERVFYYFEDLTRIPRCSGEEQNVSNYLLNFAKEHNLEVIQDKALNIIIKKPGTKGYENAPTVVLQGHMDMVCEKDADVEHDFSKDPIKLQIDGDYIKGTGTTLGADNGIAVAMCLAILDSKDIPHPPLEVLATTSEETGMDGANALNPKDIEGKILINIDSEEEGKLLVSCAGGERDRVEIPIIWEKSDENKAPYIIEITGLQGGHSGMEIDEGRGNGNKLMGRLLYELRKKIDFNLAEIEGGAKTNTIPRSGKALVTINEDSKEIFEKIIKDMEKTFKNEFKLTDKNIRIEMKKSELNINKVFSDDTTKKIIGTLILMPNGVQTMSREIEDLVESSNNLGIVKTLENVVIFESSIRSSVRSLRKDIANQMAIIADMLGGNWESYASYPEWEYEEDSYIRKVFQRVYKEKFGKELEIAAIHAGLECGLFKAKFKEMDMVSFGPNMYGVHTPEEKLSISSTKKTWELLLGVLEEIK</sequence>
<evidence type="ECO:0000259" key="18">
    <source>
        <dbReference type="Pfam" id="PF07687"/>
    </source>
</evidence>
<evidence type="ECO:0000313" key="19">
    <source>
        <dbReference type="EMBL" id="MCR2045050.1"/>
    </source>
</evidence>
<evidence type="ECO:0000313" key="20">
    <source>
        <dbReference type="Proteomes" id="UP001142078"/>
    </source>
</evidence>
<evidence type="ECO:0000256" key="17">
    <source>
        <dbReference type="ARBA" id="ARBA00078074"/>
    </source>
</evidence>
<dbReference type="OrthoDB" id="9773892at2"/>
<dbReference type="Proteomes" id="UP001142078">
    <property type="component" value="Unassembled WGS sequence"/>
</dbReference>
<proteinExistence type="inferred from homology"/>
<dbReference type="GO" id="GO:0046872">
    <property type="term" value="F:metal ion binding"/>
    <property type="evidence" value="ECO:0007669"/>
    <property type="project" value="UniProtKB-KW"/>
</dbReference>
<dbReference type="PIRSF" id="PIRSF016599">
    <property type="entry name" value="Xaa-His_dipept"/>
    <property type="match status" value="1"/>
</dbReference>
<dbReference type="EMBL" id="JANJZL010000011">
    <property type="protein sequence ID" value="MCR2045050.1"/>
    <property type="molecule type" value="Genomic_DNA"/>
</dbReference>
<dbReference type="Pfam" id="PF01546">
    <property type="entry name" value="Peptidase_M20"/>
    <property type="match status" value="1"/>
</dbReference>
<keyword evidence="6" id="KW-0862">Zinc</keyword>
<keyword evidence="4" id="KW-0479">Metal-binding</keyword>
<dbReference type="FunFam" id="3.40.630.10:FF:000072">
    <property type="entry name" value="Aminoacyl-histidine dipeptidase"/>
    <property type="match status" value="1"/>
</dbReference>
<protein>
    <recommendedName>
        <fullName evidence="13">Cytosol non-specific dipeptidase</fullName>
        <ecNumber evidence="10">3.4.13.18</ecNumber>
    </recommendedName>
    <alternativeName>
        <fullName evidence="16">Aminoacyl-histidine dipeptidase</fullName>
    </alternativeName>
    <alternativeName>
        <fullName evidence="15">Beta-alanyl-histidine dipeptidase</fullName>
    </alternativeName>
    <alternativeName>
        <fullName evidence="14">Carnosinase</fullName>
    </alternativeName>
    <alternativeName>
        <fullName evidence="11">Peptidase D</fullName>
    </alternativeName>
    <alternativeName>
        <fullName evidence="17">Xaa-His dipeptidase</fullName>
    </alternativeName>
</protein>
<dbReference type="NCBIfam" id="TIGR01893">
    <property type="entry name" value="aa-his-dipept"/>
    <property type="match status" value="1"/>
</dbReference>
<keyword evidence="8" id="KW-0170">Cobalt</keyword>
<evidence type="ECO:0000256" key="8">
    <source>
        <dbReference type="ARBA" id="ARBA00023285"/>
    </source>
</evidence>
<comment type="catalytic activity">
    <reaction evidence="9">
        <text>Hydrolysis of dipeptides, preferentially hydrophobic dipeptides including prolyl amino acids.</text>
        <dbReference type="EC" id="3.4.13.18"/>
    </reaction>
</comment>
<organism evidence="19 20">
    <name type="scientific">Anaerosalibacter massiliensis</name>
    <dbReference type="NCBI Taxonomy" id="1347392"/>
    <lineage>
        <taxon>Bacteria</taxon>
        <taxon>Bacillati</taxon>
        <taxon>Bacillota</taxon>
        <taxon>Tissierellia</taxon>
        <taxon>Tissierellales</taxon>
        <taxon>Sporanaerobacteraceae</taxon>
        <taxon>Anaerosalibacter</taxon>
    </lineage>
</organism>
<evidence type="ECO:0000256" key="12">
    <source>
        <dbReference type="ARBA" id="ARBA00061423"/>
    </source>
</evidence>
<feature type="domain" description="Peptidase M20 dimerisation" evidence="18">
    <location>
        <begin position="208"/>
        <end position="293"/>
    </location>
</feature>
<dbReference type="InterPro" id="IPR001160">
    <property type="entry name" value="Peptidase_M20C"/>
</dbReference>
<dbReference type="SUPFAM" id="SSF53187">
    <property type="entry name" value="Zn-dependent exopeptidases"/>
    <property type="match status" value="1"/>
</dbReference>
<dbReference type="PRINTS" id="PR00934">
    <property type="entry name" value="XHISDIPTASE"/>
</dbReference>
<gene>
    <name evidence="19" type="ORF">NSA23_13155</name>
</gene>
<dbReference type="GO" id="GO:0070573">
    <property type="term" value="F:metallodipeptidase activity"/>
    <property type="evidence" value="ECO:0007669"/>
    <property type="project" value="TreeGrafter"/>
</dbReference>
<keyword evidence="20" id="KW-1185">Reference proteome</keyword>
<comment type="similarity">
    <text evidence="12">Belongs to the peptidase M20C family.</text>
</comment>
<evidence type="ECO:0000256" key="16">
    <source>
        <dbReference type="ARBA" id="ARBA00077688"/>
    </source>
</evidence>
<evidence type="ECO:0000256" key="7">
    <source>
        <dbReference type="ARBA" id="ARBA00023049"/>
    </source>
</evidence>
<evidence type="ECO:0000256" key="5">
    <source>
        <dbReference type="ARBA" id="ARBA00022801"/>
    </source>
</evidence>
<accession>A0A9X2MJA0</accession>
<dbReference type="FunFam" id="3.40.630.10:FF:000015">
    <property type="entry name" value="Aminoacyl-histidine dipeptidase PepD"/>
    <property type="match status" value="1"/>
</dbReference>
<evidence type="ECO:0000256" key="10">
    <source>
        <dbReference type="ARBA" id="ARBA00038976"/>
    </source>
</evidence>
<dbReference type="InterPro" id="IPR011650">
    <property type="entry name" value="Peptidase_M20_dimer"/>
</dbReference>
<dbReference type="Pfam" id="PF07687">
    <property type="entry name" value="M20_dimer"/>
    <property type="match status" value="1"/>
</dbReference>
<dbReference type="InterPro" id="IPR002933">
    <property type="entry name" value="Peptidase_M20"/>
</dbReference>
<comment type="cofactor">
    <cofactor evidence="1">
        <name>Co(2+)</name>
        <dbReference type="ChEBI" id="CHEBI:48828"/>
    </cofactor>
</comment>
<evidence type="ECO:0000256" key="9">
    <source>
        <dbReference type="ARBA" id="ARBA00036421"/>
    </source>
</evidence>
<keyword evidence="3" id="KW-0645">Protease</keyword>
<keyword evidence="5" id="KW-0378">Hydrolase</keyword>
<dbReference type="GO" id="GO:0005829">
    <property type="term" value="C:cytosol"/>
    <property type="evidence" value="ECO:0007669"/>
    <property type="project" value="TreeGrafter"/>
</dbReference>
<dbReference type="AlphaFoldDB" id="A0A9X2MJA0"/>
<keyword evidence="7" id="KW-0482">Metalloprotease</keyword>
<evidence type="ECO:0000256" key="11">
    <source>
        <dbReference type="ARBA" id="ARBA00044252"/>
    </source>
</evidence>
<reference evidence="19" key="1">
    <citation type="submission" date="2022-07" db="EMBL/GenBank/DDBJ databases">
        <title>Enhanced cultured diversity of the mouse gut microbiota enables custom-made synthetic communities.</title>
        <authorList>
            <person name="Afrizal A."/>
        </authorList>
    </citation>
    <scope>NUCLEOTIDE SEQUENCE</scope>
    <source>
        <strain evidence="19">DSM 29482</strain>
    </source>
</reference>
<evidence type="ECO:0000256" key="4">
    <source>
        <dbReference type="ARBA" id="ARBA00022723"/>
    </source>
</evidence>
<dbReference type="PANTHER" id="PTHR43501">
    <property type="entry name" value="CYTOSOL NON-SPECIFIC DIPEPTIDASE"/>
    <property type="match status" value="1"/>
</dbReference>
<name>A0A9X2MJA0_9FIRM</name>
<evidence type="ECO:0000256" key="1">
    <source>
        <dbReference type="ARBA" id="ARBA00001941"/>
    </source>
</evidence>
<evidence type="ECO:0000256" key="2">
    <source>
        <dbReference type="ARBA" id="ARBA00001947"/>
    </source>
</evidence>
<dbReference type="EC" id="3.4.13.18" evidence="10"/>
<comment type="caution">
    <text evidence="19">The sequence shown here is derived from an EMBL/GenBank/DDBJ whole genome shotgun (WGS) entry which is preliminary data.</text>
</comment>
<dbReference type="PANTHER" id="PTHR43501:SF1">
    <property type="entry name" value="CYTOSOL NON-SPECIFIC DIPEPTIDASE"/>
    <property type="match status" value="1"/>
</dbReference>
<evidence type="ECO:0000256" key="14">
    <source>
        <dbReference type="ARBA" id="ARBA00075285"/>
    </source>
</evidence>
<evidence type="ECO:0000256" key="3">
    <source>
        <dbReference type="ARBA" id="ARBA00022670"/>
    </source>
</evidence>
<dbReference type="Gene3D" id="3.40.630.10">
    <property type="entry name" value="Zn peptidases"/>
    <property type="match status" value="2"/>
</dbReference>
<comment type="cofactor">
    <cofactor evidence="2">
        <name>Zn(2+)</name>
        <dbReference type="ChEBI" id="CHEBI:29105"/>
    </cofactor>
</comment>
<dbReference type="CDD" id="cd03890">
    <property type="entry name" value="M20_pepD"/>
    <property type="match status" value="1"/>
</dbReference>
<evidence type="ECO:0000256" key="13">
    <source>
        <dbReference type="ARBA" id="ARBA00071271"/>
    </source>
</evidence>
<evidence type="ECO:0000256" key="15">
    <source>
        <dbReference type="ARBA" id="ARBA00076004"/>
    </source>
</evidence>
<evidence type="ECO:0000256" key="6">
    <source>
        <dbReference type="ARBA" id="ARBA00022833"/>
    </source>
</evidence>
<dbReference type="GO" id="GO:0006508">
    <property type="term" value="P:proteolysis"/>
    <property type="evidence" value="ECO:0007669"/>
    <property type="project" value="UniProtKB-KW"/>
</dbReference>